<dbReference type="PANTHER" id="PTHR37478:SF2">
    <property type="entry name" value="UPF0251 PROTEIN TK0562"/>
    <property type="match status" value="1"/>
</dbReference>
<dbReference type="EMBL" id="CP000505">
    <property type="protein sequence ID" value="ABL79158.1"/>
    <property type="molecule type" value="Genomic_DNA"/>
</dbReference>
<dbReference type="Proteomes" id="UP000000641">
    <property type="component" value="Chromosome"/>
</dbReference>
<comment type="similarity">
    <text evidence="1 2">Belongs to the UPF0251 family.</text>
</comment>
<dbReference type="Gene3D" id="1.10.10.10">
    <property type="entry name" value="Winged helix-like DNA-binding domain superfamily/Winged helix DNA-binding domain"/>
    <property type="match status" value="1"/>
</dbReference>
<dbReference type="eggNOG" id="arCOG02238">
    <property type="taxonomic scope" value="Archaea"/>
</dbReference>
<dbReference type="Pfam" id="PF02001">
    <property type="entry name" value="DUF134"/>
    <property type="match status" value="1"/>
</dbReference>
<evidence type="ECO:0000256" key="2">
    <source>
        <dbReference type="HAMAP-Rule" id="MF_00674"/>
    </source>
</evidence>
<dbReference type="InterPro" id="IPR013324">
    <property type="entry name" value="RNA_pol_sigma_r3/r4-like"/>
</dbReference>
<keyword evidence="4" id="KW-1185">Reference proteome</keyword>
<protein>
    <recommendedName>
        <fullName evidence="2">UPF0251 protein Tpen_1763</fullName>
    </recommendedName>
</protein>
<evidence type="ECO:0000313" key="4">
    <source>
        <dbReference type="Proteomes" id="UP000000641"/>
    </source>
</evidence>
<dbReference type="STRING" id="368408.Tpen_1763"/>
<proteinExistence type="inferred from homology"/>
<dbReference type="RefSeq" id="WP_011753423.1">
    <property type="nucleotide sequence ID" value="NC_008698.1"/>
</dbReference>
<dbReference type="HOGENOM" id="CLU_094511_2_0_2"/>
<dbReference type="InterPro" id="IPR036388">
    <property type="entry name" value="WH-like_DNA-bd_sf"/>
</dbReference>
<dbReference type="PANTHER" id="PTHR37478">
    <property type="match status" value="1"/>
</dbReference>
<dbReference type="SUPFAM" id="SSF88659">
    <property type="entry name" value="Sigma3 and sigma4 domains of RNA polymerase sigma factors"/>
    <property type="match status" value="1"/>
</dbReference>
<dbReference type="KEGG" id="tpe:Tpen_1763"/>
<dbReference type="InterPro" id="IPR002852">
    <property type="entry name" value="UPF0251"/>
</dbReference>
<evidence type="ECO:0000313" key="3">
    <source>
        <dbReference type="EMBL" id="ABL79158.1"/>
    </source>
</evidence>
<name>A1S128_THEPD</name>
<dbReference type="OrthoDB" id="19361at2157"/>
<reference evidence="4" key="1">
    <citation type="journal article" date="2008" name="J. Bacteriol.">
        <title>Genome sequence of Thermofilum pendens reveals an exceptional loss of biosynthetic pathways without genome reduction.</title>
        <authorList>
            <person name="Anderson I."/>
            <person name="Rodriguez J."/>
            <person name="Susanti D."/>
            <person name="Porat I."/>
            <person name="Reich C."/>
            <person name="Ulrich L.E."/>
            <person name="Elkins J.G."/>
            <person name="Mavromatis K."/>
            <person name="Lykidis A."/>
            <person name="Kim E."/>
            <person name="Thompson L.S."/>
            <person name="Nolan M."/>
            <person name="Land M."/>
            <person name="Copeland A."/>
            <person name="Lapidus A."/>
            <person name="Lucas S."/>
            <person name="Detter C."/>
            <person name="Zhulin I.B."/>
            <person name="Olsen G.J."/>
            <person name="Whitman W."/>
            <person name="Mukhopadhyay B."/>
            <person name="Bristow J."/>
            <person name="Kyrpides N."/>
        </authorList>
    </citation>
    <scope>NUCLEOTIDE SEQUENCE [LARGE SCALE GENOMIC DNA]</scope>
    <source>
        <strain evidence="4">DSM 2475 / Hrk 5</strain>
    </source>
</reference>
<gene>
    <name evidence="3" type="ordered locus">Tpen_1763</name>
</gene>
<evidence type="ECO:0000256" key="1">
    <source>
        <dbReference type="ARBA" id="ARBA00009350"/>
    </source>
</evidence>
<dbReference type="AlphaFoldDB" id="A1S128"/>
<dbReference type="EnsemblBacteria" id="ABL79158">
    <property type="protein sequence ID" value="ABL79158"/>
    <property type="gene ID" value="Tpen_1763"/>
</dbReference>
<organism evidence="3 4">
    <name type="scientific">Thermofilum pendens (strain DSM 2475 / Hrk 5)</name>
    <dbReference type="NCBI Taxonomy" id="368408"/>
    <lineage>
        <taxon>Archaea</taxon>
        <taxon>Thermoproteota</taxon>
        <taxon>Thermoprotei</taxon>
        <taxon>Thermofilales</taxon>
        <taxon>Thermofilaceae</taxon>
        <taxon>Thermofilum</taxon>
    </lineage>
</organism>
<dbReference type="GeneID" id="4601940"/>
<accession>A1S128</accession>
<sequence length="116" mass="12627">MPGHGWCYRHRRGRIGRPPKPVSVGFLPSVQGFNPYPPPPLPIEPVVLEPAEVEALRLVDLEKLSYEEAGARMGVSRTTVWRLVESGREKLVSAILEGRPIVIAQLPGAPGETGQG</sequence>
<dbReference type="HAMAP" id="MF_00674">
    <property type="entry name" value="UPF0251"/>
    <property type="match status" value="1"/>
</dbReference>